<organism evidence="1 2">
    <name type="scientific">Saccharicrinis carchari</name>
    <dbReference type="NCBI Taxonomy" id="1168039"/>
    <lineage>
        <taxon>Bacteria</taxon>
        <taxon>Pseudomonadati</taxon>
        <taxon>Bacteroidota</taxon>
        <taxon>Bacteroidia</taxon>
        <taxon>Marinilabiliales</taxon>
        <taxon>Marinilabiliaceae</taxon>
        <taxon>Saccharicrinis</taxon>
    </lineage>
</organism>
<reference evidence="1 2" key="1">
    <citation type="submission" date="2017-05" db="EMBL/GenBank/DDBJ databases">
        <authorList>
            <person name="Varghese N."/>
            <person name="Submissions S."/>
        </authorList>
    </citation>
    <scope>NUCLEOTIDE SEQUENCE [LARGE SCALE GENOMIC DNA]</scope>
    <source>
        <strain evidence="1 2">DSM 27040</strain>
    </source>
</reference>
<gene>
    <name evidence="1" type="ORF">SAMN06265379_1211</name>
</gene>
<keyword evidence="2" id="KW-1185">Reference proteome</keyword>
<accession>A0A521FC14</accession>
<evidence type="ECO:0000313" key="1">
    <source>
        <dbReference type="EMBL" id="SMO93737.1"/>
    </source>
</evidence>
<name>A0A521FC14_SACCC</name>
<dbReference type="EMBL" id="FXTB01000021">
    <property type="protein sequence ID" value="SMO93737.1"/>
    <property type="molecule type" value="Genomic_DNA"/>
</dbReference>
<sequence length="214" mass="24646">MTFISCDQLHVLNTIYIYEGHISTSNDTINMPLERVINGDYIFEVNKEILKSGNLTNSCNDGVWEYHIVEKNSTLDSIVHWSLKATEELSYSIPETWKLIQISDTIKIIAIDLKPEFNRSSLDNNYLVVQKIRKEGKSLKSFNSFNTQSIQGLFKIKAHDYCKVELNDSICGYYNRYVTLNETQILNYNFETLNAVYELTVSVRASTPILSDTF</sequence>
<dbReference type="Proteomes" id="UP000319040">
    <property type="component" value="Unassembled WGS sequence"/>
</dbReference>
<proteinExistence type="predicted"/>
<dbReference type="AlphaFoldDB" id="A0A521FC14"/>
<evidence type="ECO:0000313" key="2">
    <source>
        <dbReference type="Proteomes" id="UP000319040"/>
    </source>
</evidence>
<protein>
    <submittedName>
        <fullName evidence="1">Uncharacterized protein</fullName>
    </submittedName>
</protein>